<dbReference type="PANTHER" id="PTHR35789:SF1">
    <property type="entry name" value="SPORE GERMINATION PROTEIN B3"/>
    <property type="match status" value="1"/>
</dbReference>
<comment type="caution">
    <text evidence="10">The sequence shown here is derived from an EMBL/GenBank/DDBJ whole genome shotgun (WGS) entry which is preliminary data.</text>
</comment>
<evidence type="ECO:0000259" key="8">
    <source>
        <dbReference type="Pfam" id="PF05504"/>
    </source>
</evidence>
<dbReference type="InterPro" id="IPR046953">
    <property type="entry name" value="Spore_GerAC-like_C"/>
</dbReference>
<dbReference type="InterPro" id="IPR038501">
    <property type="entry name" value="Spore_GerAC_C_sf"/>
</dbReference>
<sequence>MTSKSLKLAAVFMLIALSLTGCGFKDIDKRFFVVAMGIDKPTGENAKGFIVTLRLAVTSPKIEPGAAKTQIETLHATTIAEAVRLIKSHVDKELDFGHCKLYLLGEGLVKNDFNDIINWLGRRRDVQNVAYIAIGKPDAASVLNINPTTERYPGNTIFLIFGKDGTESSYIIYQYIFDFMRKVEEKGLDPVLPIMRGEKNGYVITRVGLLNKQKLVLSLNPHETEMYNQIHNAYDKSTVTANVDGVELVLSVSQITNHYRIMKSSDGDYVLKLNMLISGIFEEAPIGIYNKDWDRLEKAFKTQVSQEAKRLLIKVQQAGVDPFGFGLHYRATHAGSEKTWKDWQFIYPRLKFEVNATVKIEGTGITS</sequence>
<evidence type="ECO:0000256" key="1">
    <source>
        <dbReference type="ARBA" id="ARBA00004635"/>
    </source>
</evidence>
<evidence type="ECO:0000256" key="6">
    <source>
        <dbReference type="ARBA" id="ARBA00023139"/>
    </source>
</evidence>
<dbReference type="PROSITE" id="PS51257">
    <property type="entry name" value="PROKAR_LIPOPROTEIN"/>
    <property type="match status" value="1"/>
</dbReference>
<keyword evidence="5" id="KW-0472">Membrane</keyword>
<dbReference type="Pfam" id="PF05504">
    <property type="entry name" value="Spore_GerAC"/>
    <property type="match status" value="1"/>
</dbReference>
<evidence type="ECO:0000256" key="2">
    <source>
        <dbReference type="ARBA" id="ARBA00007886"/>
    </source>
</evidence>
<proteinExistence type="inferred from homology"/>
<evidence type="ECO:0000256" key="4">
    <source>
        <dbReference type="ARBA" id="ARBA00022729"/>
    </source>
</evidence>
<keyword evidence="6" id="KW-0564">Palmitate</keyword>
<keyword evidence="7" id="KW-0449">Lipoprotein</keyword>
<dbReference type="NCBIfam" id="TIGR02887">
    <property type="entry name" value="spore_ger_x_C"/>
    <property type="match status" value="1"/>
</dbReference>
<dbReference type="RefSeq" id="WP_379190148.1">
    <property type="nucleotide sequence ID" value="NZ_JBHSOW010000079.1"/>
</dbReference>
<gene>
    <name evidence="10" type="ORF">ACFPYJ_20865</name>
</gene>
<name>A0ABW0W566_9BACL</name>
<evidence type="ECO:0000313" key="11">
    <source>
        <dbReference type="Proteomes" id="UP001596047"/>
    </source>
</evidence>
<dbReference type="PANTHER" id="PTHR35789">
    <property type="entry name" value="SPORE GERMINATION PROTEIN B3"/>
    <property type="match status" value="1"/>
</dbReference>
<evidence type="ECO:0000256" key="7">
    <source>
        <dbReference type="ARBA" id="ARBA00023288"/>
    </source>
</evidence>
<evidence type="ECO:0000256" key="3">
    <source>
        <dbReference type="ARBA" id="ARBA00022544"/>
    </source>
</evidence>
<keyword evidence="3" id="KW-0309">Germination</keyword>
<keyword evidence="11" id="KW-1185">Reference proteome</keyword>
<evidence type="ECO:0000259" key="9">
    <source>
        <dbReference type="Pfam" id="PF25198"/>
    </source>
</evidence>
<dbReference type="EMBL" id="JBHSOW010000079">
    <property type="protein sequence ID" value="MFC5651520.1"/>
    <property type="molecule type" value="Genomic_DNA"/>
</dbReference>
<protein>
    <submittedName>
        <fullName evidence="10">Ger(X)C family spore germination protein</fullName>
    </submittedName>
</protein>
<dbReference type="Gene3D" id="3.30.300.210">
    <property type="entry name" value="Nutrient germinant receptor protein C, domain 3"/>
    <property type="match status" value="1"/>
</dbReference>
<feature type="domain" description="Spore germination GerAC-like C-terminal" evidence="8">
    <location>
        <begin position="207"/>
        <end position="364"/>
    </location>
</feature>
<reference evidence="11" key="1">
    <citation type="journal article" date="2019" name="Int. J. Syst. Evol. Microbiol.">
        <title>The Global Catalogue of Microorganisms (GCM) 10K type strain sequencing project: providing services to taxonomists for standard genome sequencing and annotation.</title>
        <authorList>
            <consortium name="The Broad Institute Genomics Platform"/>
            <consortium name="The Broad Institute Genome Sequencing Center for Infectious Disease"/>
            <person name="Wu L."/>
            <person name="Ma J."/>
        </authorList>
    </citation>
    <scope>NUCLEOTIDE SEQUENCE [LARGE SCALE GENOMIC DNA]</scope>
    <source>
        <strain evidence="11">CGMCC 1.3240</strain>
    </source>
</reference>
<comment type="similarity">
    <text evidence="2">Belongs to the GerABKC lipoprotein family.</text>
</comment>
<dbReference type="Proteomes" id="UP001596047">
    <property type="component" value="Unassembled WGS sequence"/>
</dbReference>
<keyword evidence="4" id="KW-0732">Signal</keyword>
<organism evidence="10 11">
    <name type="scientific">Paenibacillus solisilvae</name>
    <dbReference type="NCBI Taxonomy" id="2486751"/>
    <lineage>
        <taxon>Bacteria</taxon>
        <taxon>Bacillati</taxon>
        <taxon>Bacillota</taxon>
        <taxon>Bacilli</taxon>
        <taxon>Bacillales</taxon>
        <taxon>Paenibacillaceae</taxon>
        <taxon>Paenibacillus</taxon>
    </lineage>
</organism>
<comment type="subcellular location">
    <subcellularLocation>
        <location evidence="1">Membrane</location>
        <topology evidence="1">Lipid-anchor</topology>
    </subcellularLocation>
</comment>
<evidence type="ECO:0000256" key="5">
    <source>
        <dbReference type="ARBA" id="ARBA00023136"/>
    </source>
</evidence>
<dbReference type="InterPro" id="IPR057336">
    <property type="entry name" value="GerAC_N"/>
</dbReference>
<dbReference type="Pfam" id="PF25198">
    <property type="entry name" value="Spore_GerAC_N"/>
    <property type="match status" value="1"/>
</dbReference>
<dbReference type="InterPro" id="IPR008844">
    <property type="entry name" value="Spore_GerAC-like"/>
</dbReference>
<feature type="domain" description="Spore germination protein N-terminal" evidence="9">
    <location>
        <begin position="25"/>
        <end position="196"/>
    </location>
</feature>
<evidence type="ECO:0000313" key="10">
    <source>
        <dbReference type="EMBL" id="MFC5651520.1"/>
    </source>
</evidence>
<accession>A0ABW0W566</accession>